<evidence type="ECO:0000313" key="1">
    <source>
        <dbReference type="EMBL" id="AJL34899.1"/>
    </source>
</evidence>
<dbReference type="RefSeq" id="WP_152988798.1">
    <property type="nucleotide sequence ID" value="NZ_KF418775.1"/>
</dbReference>
<gene>
    <name evidence="1" type="ORF">pBPS016</name>
</gene>
<name>A0A0C5AY93_BURPE</name>
<accession>A0A0C5AY93</accession>
<organism evidence="1">
    <name type="scientific">Burkholderia pseudomallei</name>
    <name type="common">Pseudomonas pseudomallei</name>
    <dbReference type="NCBI Taxonomy" id="28450"/>
    <lineage>
        <taxon>Bacteria</taxon>
        <taxon>Pseudomonadati</taxon>
        <taxon>Pseudomonadota</taxon>
        <taxon>Betaproteobacteria</taxon>
        <taxon>Burkholderiales</taxon>
        <taxon>Burkholderiaceae</taxon>
        <taxon>Burkholderia</taxon>
        <taxon>pseudomallei group</taxon>
    </lineage>
</organism>
<proteinExistence type="predicted"/>
<dbReference type="AlphaFoldDB" id="A0A0C5AY93"/>
<reference evidence="1" key="1">
    <citation type="submission" date="2013-07" db="EMBL/GenBank/DDBJ databases">
        <title>Complete sequence of a native Burkholderia pseudomallei plasmid.</title>
        <authorList>
            <person name="Stone J.K."/>
            <person name="Bollig M.C."/>
            <person name="Gibbons H.S."/>
            <person name="Mayo M."/>
            <person name="Currie B.J."/>
            <person name="Keim P."/>
            <person name="Tuanyok A."/>
        </authorList>
    </citation>
    <scope>NUCLEOTIDE SEQUENCE</scope>
    <source>
        <strain evidence="1">MSHR1950</strain>
        <plasmid evidence="1">pBPSE01</plasmid>
    </source>
</reference>
<keyword evidence="1" id="KW-0614">Plasmid</keyword>
<sequence>MKATGKSDIQSTVTSGSVNAIEAGCRSYVSLRTDANRTRDELHPQHLTFFQFCEHAHIVPLKNHGRAAEVFFVGGSLCFVDDTGIAGLMQAHRREVNNALYAHSDGAPDFLSDVALPSAAALAEYPAMRAKFPQACRMVDAATETPAALRPTQLRVVDTPALLAELRERGTLMPLHHAVGALHDHLERAGHLDADRTMLVFRMLHLRRLDAALSGTRDAEAIAEQWERRIDALDAGVR</sequence>
<protein>
    <submittedName>
        <fullName evidence="1">Uncharacterized protein</fullName>
    </submittedName>
</protein>
<dbReference type="EMBL" id="KF418775">
    <property type="protein sequence ID" value="AJL34899.1"/>
    <property type="molecule type" value="Genomic_DNA"/>
</dbReference>
<geneLocation type="plasmid" evidence="1">
    <name>pBPSE01</name>
</geneLocation>